<dbReference type="InterPro" id="IPR050216">
    <property type="entry name" value="LRR_domain-containing"/>
</dbReference>
<evidence type="ECO:0000313" key="4">
    <source>
        <dbReference type="EMBL" id="GAX79327.1"/>
    </source>
</evidence>
<organism evidence="4 5">
    <name type="scientific">Chlamydomonas eustigma</name>
    <dbReference type="NCBI Taxonomy" id="1157962"/>
    <lineage>
        <taxon>Eukaryota</taxon>
        <taxon>Viridiplantae</taxon>
        <taxon>Chlorophyta</taxon>
        <taxon>core chlorophytes</taxon>
        <taxon>Chlorophyceae</taxon>
        <taxon>CS clade</taxon>
        <taxon>Chlamydomonadales</taxon>
        <taxon>Chlamydomonadaceae</taxon>
        <taxon>Chlamydomonas</taxon>
    </lineage>
</organism>
<dbReference type="Gene3D" id="3.80.10.10">
    <property type="entry name" value="Ribonuclease Inhibitor"/>
    <property type="match status" value="2"/>
</dbReference>
<dbReference type="EMBL" id="BEGY01000041">
    <property type="protein sequence ID" value="GAX79327.1"/>
    <property type="molecule type" value="Genomic_DNA"/>
</dbReference>
<evidence type="ECO:0000256" key="1">
    <source>
        <dbReference type="ARBA" id="ARBA00004430"/>
    </source>
</evidence>
<keyword evidence="5" id="KW-1185">Reference proteome</keyword>
<dbReference type="InterPro" id="IPR032675">
    <property type="entry name" value="LRR_dom_sf"/>
</dbReference>
<sequence>MSDRLRNLSLNADSEHQRVVDVFPLFELSDALLCHIVHMSGNAQGCAGAHTRLMSAVLRSKRAAAVIADGVPPPDGTTCSRRCFSTANSFGDSAKLTLHVHRDNPRFCKKWFKEWALRLRPAKDMHALHLEFEQDEESRRMDRADTILMSPSMMDMLQWVLHGVEEAVQVITITETHPPIFQFNTQSSQRMGDRRFFSQLTHLRSLRLNGALAKNHTEACPHLRQCLISLRQLHDLVLSNNGLNAEDLKSLEPAWKHLPALQSLDLGGNQFNGDAACSMAIALRSLTALTFLCLSKNRLFNDSYEDELTDFPMLYSALSGLSQLRTLDMSFSASYDPCGCVTLAAALNNLTALQHLNLDHLDLYFNSEHSFPVFLSGLTGLQHLSMANFSSDNIIAEGFASVLRTLTGLQYLDLSNSSGLYVLFKSPQFVSSLQALTRLEVLNLSDIEMQCRHAMWGLVLNFYPALERMQFSLRSLDVSGHVLLNSATEFSNALTCLKQSLQHLNLWACLLDLSLQSITMIATALSGLERLQSIDLSANSITASSMEVLGPSLGCVTTLRSLNLFSNWDLLSEGGASLVSAALINLTGLTFLGMSDVSGLSLVGVQQLRFFTPSLAALTKLECLELVRSAFLTEEIAISVLAPALRQLSALTQLIVGGYKMNAMGSQVARADDVSSVIRAVLSEAISHMPACKLR</sequence>
<comment type="caution">
    <text evidence="4">The sequence shown here is derived from an EMBL/GenBank/DDBJ whole genome shotgun (WGS) entry which is preliminary data.</text>
</comment>
<dbReference type="SMART" id="SM00368">
    <property type="entry name" value="LRR_RI"/>
    <property type="match status" value="3"/>
</dbReference>
<proteinExistence type="predicted"/>
<dbReference type="STRING" id="1157962.A0A250X8E1"/>
<dbReference type="OrthoDB" id="608304at2759"/>
<comment type="subcellular location">
    <subcellularLocation>
        <location evidence="1">Cytoplasm</location>
        <location evidence="1">Cytoskeleton</location>
        <location evidence="1">Cilium axoneme</location>
    </subcellularLocation>
</comment>
<dbReference type="SUPFAM" id="SSF52047">
    <property type="entry name" value="RNI-like"/>
    <property type="match status" value="2"/>
</dbReference>
<name>A0A250X8E1_9CHLO</name>
<protein>
    <submittedName>
        <fullName evidence="4">Uncharacterized protein</fullName>
    </submittedName>
</protein>
<dbReference type="AlphaFoldDB" id="A0A250X8E1"/>
<dbReference type="Proteomes" id="UP000232323">
    <property type="component" value="Unassembled WGS sequence"/>
</dbReference>
<evidence type="ECO:0000256" key="2">
    <source>
        <dbReference type="ARBA" id="ARBA00022614"/>
    </source>
</evidence>
<reference evidence="4 5" key="1">
    <citation type="submission" date="2017-08" db="EMBL/GenBank/DDBJ databases">
        <title>Acidophilic green algal genome provides insights into adaptation to an acidic environment.</title>
        <authorList>
            <person name="Hirooka S."/>
            <person name="Hirose Y."/>
            <person name="Kanesaki Y."/>
            <person name="Higuchi S."/>
            <person name="Fujiwara T."/>
            <person name="Onuma R."/>
            <person name="Era A."/>
            <person name="Ohbayashi R."/>
            <person name="Uzuka A."/>
            <person name="Nozaki H."/>
            <person name="Yoshikawa H."/>
            <person name="Miyagishima S.Y."/>
        </authorList>
    </citation>
    <scope>NUCLEOTIDE SEQUENCE [LARGE SCALE GENOMIC DNA]</scope>
    <source>
        <strain evidence="4 5">NIES-2499</strain>
    </source>
</reference>
<gene>
    <name evidence="4" type="ORF">CEUSTIGMA_g6768.t1</name>
</gene>
<dbReference type="PANTHER" id="PTHR48051:SF1">
    <property type="entry name" value="RAS SUPPRESSOR PROTEIN 1"/>
    <property type="match status" value="1"/>
</dbReference>
<keyword evidence="3" id="KW-0677">Repeat</keyword>
<dbReference type="GO" id="GO:0005930">
    <property type="term" value="C:axoneme"/>
    <property type="evidence" value="ECO:0007669"/>
    <property type="project" value="UniProtKB-SubCell"/>
</dbReference>
<dbReference type="PANTHER" id="PTHR48051">
    <property type="match status" value="1"/>
</dbReference>
<keyword evidence="2" id="KW-0433">Leucine-rich repeat</keyword>
<evidence type="ECO:0000256" key="3">
    <source>
        <dbReference type="ARBA" id="ARBA00022737"/>
    </source>
</evidence>
<evidence type="ECO:0000313" key="5">
    <source>
        <dbReference type="Proteomes" id="UP000232323"/>
    </source>
</evidence>
<accession>A0A250X8E1</accession>